<comment type="caution">
    <text evidence="2">The sequence shown here is derived from an EMBL/GenBank/DDBJ whole genome shotgun (WGS) entry which is preliminary data.</text>
</comment>
<evidence type="ECO:0000256" key="1">
    <source>
        <dbReference type="SAM" id="Phobius"/>
    </source>
</evidence>
<feature type="transmembrane region" description="Helical" evidence="1">
    <location>
        <begin position="80"/>
        <end position="100"/>
    </location>
</feature>
<evidence type="ECO:0000313" key="2">
    <source>
        <dbReference type="EMBL" id="PNH06577.1"/>
    </source>
</evidence>
<keyword evidence="1" id="KW-0812">Transmembrane</keyword>
<reference evidence="2 3" key="1">
    <citation type="journal article" date="2017" name="Mol. Biol. Evol.">
        <title>The 4-celled Tetrabaena socialis nuclear genome reveals the essential components for genetic control of cell number at the origin of multicellularity in the volvocine lineage.</title>
        <authorList>
            <person name="Featherston J."/>
            <person name="Arakaki Y."/>
            <person name="Hanschen E.R."/>
            <person name="Ferris P.J."/>
            <person name="Michod R.E."/>
            <person name="Olson B.J.S.C."/>
            <person name="Nozaki H."/>
            <person name="Durand P.M."/>
        </authorList>
    </citation>
    <scope>NUCLEOTIDE SEQUENCE [LARGE SCALE GENOMIC DNA]</scope>
    <source>
        <strain evidence="2 3">NIES-571</strain>
    </source>
</reference>
<accession>A0A2J8A234</accession>
<name>A0A2J8A234_9CHLO</name>
<dbReference type="EMBL" id="PGGS01000227">
    <property type="protein sequence ID" value="PNH06577.1"/>
    <property type="molecule type" value="Genomic_DNA"/>
</dbReference>
<proteinExistence type="predicted"/>
<organism evidence="2 3">
    <name type="scientific">Tetrabaena socialis</name>
    <dbReference type="NCBI Taxonomy" id="47790"/>
    <lineage>
        <taxon>Eukaryota</taxon>
        <taxon>Viridiplantae</taxon>
        <taxon>Chlorophyta</taxon>
        <taxon>core chlorophytes</taxon>
        <taxon>Chlorophyceae</taxon>
        <taxon>CS clade</taxon>
        <taxon>Chlamydomonadales</taxon>
        <taxon>Tetrabaenaceae</taxon>
        <taxon>Tetrabaena</taxon>
    </lineage>
</organism>
<keyword evidence="1" id="KW-1133">Transmembrane helix</keyword>
<dbReference type="AlphaFoldDB" id="A0A2J8A234"/>
<evidence type="ECO:0000313" key="3">
    <source>
        <dbReference type="Proteomes" id="UP000236333"/>
    </source>
</evidence>
<dbReference type="OrthoDB" id="539812at2759"/>
<feature type="transmembrane region" description="Helical" evidence="1">
    <location>
        <begin position="106"/>
        <end position="124"/>
    </location>
</feature>
<sequence>MLDHLDWMNPLQLAAAAFGIRHLRLPYAVRDNEVPHGVRQYRSRDRLPLRDARCLAGAASSTVVPAAARSKSQRGRMWPVLFDQMMGFMLLLELFSGAVLLTNGGLVAPIILWATLTPALVAFWRHCRAYHLAPLHHPPLTMVASEPPAWLDPLVYMPPALRPGAVGWYPEQGKVWEKYGIPKHY</sequence>
<gene>
    <name evidence="2" type="ORF">TSOC_007019</name>
</gene>
<protein>
    <submittedName>
        <fullName evidence="2">Uncharacterized protein</fullName>
    </submittedName>
</protein>
<keyword evidence="3" id="KW-1185">Reference proteome</keyword>
<keyword evidence="1" id="KW-0472">Membrane</keyword>
<dbReference type="Proteomes" id="UP000236333">
    <property type="component" value="Unassembled WGS sequence"/>
</dbReference>